<evidence type="ECO:0000313" key="2">
    <source>
        <dbReference type="Proteomes" id="UP001163285"/>
    </source>
</evidence>
<evidence type="ECO:0000313" key="1">
    <source>
        <dbReference type="EMBL" id="WGC86038.1"/>
    </source>
</evidence>
<accession>A0AAF0GDA6</accession>
<protein>
    <submittedName>
        <fullName evidence="1">Uncharacterized protein</fullName>
    </submittedName>
</protein>
<sequence>MTKIDWLIKFRRAKTLSTLDVMLDAALRKVESITDKCEAIKGHELRQDELELGKHCRPLIK</sequence>
<dbReference type="AlphaFoldDB" id="A0AAF0GDA6"/>
<proteinExistence type="predicted"/>
<dbReference type="EMBL" id="CP110176">
    <property type="protein sequence ID" value="WGC86038.1"/>
    <property type="molecule type" value="Genomic_DNA"/>
</dbReference>
<name>A0AAF0GDA6_AERCA</name>
<dbReference type="InterPro" id="IPR036666">
    <property type="entry name" value="HHA_sf"/>
</dbReference>
<dbReference type="Gene3D" id="1.20.1280.40">
    <property type="entry name" value="HHA"/>
    <property type="match status" value="1"/>
</dbReference>
<dbReference type="RefSeq" id="WP_080631783.1">
    <property type="nucleotide sequence ID" value="NZ_AP019195.1"/>
</dbReference>
<gene>
    <name evidence="1" type="ORF">OJY61_22370</name>
</gene>
<reference evidence="1" key="1">
    <citation type="submission" date="2023-04" db="EMBL/GenBank/DDBJ databases">
        <title>Whole Genome Sequence of Multi-drug resistant Aeromonas caviae as a gut pathogen in newborn.</title>
        <authorList>
            <person name="Jadhav S.V."/>
            <person name="Saroj S.D."/>
            <person name="Saha U.B."/>
            <person name="Sen S."/>
            <person name="Kher A."/>
        </authorList>
    </citation>
    <scope>NUCLEOTIDE SEQUENCE</scope>
    <source>
        <strain evidence="1">SVJ23</strain>
    </source>
</reference>
<organism evidence="1 2">
    <name type="scientific">Aeromonas caviae</name>
    <name type="common">Aeromonas punctata</name>
    <dbReference type="NCBI Taxonomy" id="648"/>
    <lineage>
        <taxon>Bacteria</taxon>
        <taxon>Pseudomonadati</taxon>
        <taxon>Pseudomonadota</taxon>
        <taxon>Gammaproteobacteria</taxon>
        <taxon>Aeromonadales</taxon>
        <taxon>Aeromonadaceae</taxon>
        <taxon>Aeromonas</taxon>
    </lineage>
</organism>
<dbReference type="SUPFAM" id="SSF68989">
    <property type="entry name" value="Hemolysin expression modulating protein HHA"/>
    <property type="match status" value="1"/>
</dbReference>
<dbReference type="Proteomes" id="UP001163285">
    <property type="component" value="Chromosome"/>
</dbReference>